<dbReference type="GO" id="GO:0003676">
    <property type="term" value="F:nucleic acid binding"/>
    <property type="evidence" value="ECO:0007669"/>
    <property type="project" value="InterPro"/>
</dbReference>
<dbReference type="OrthoDB" id="1906820at2759"/>
<dbReference type="InterPro" id="IPR012337">
    <property type="entry name" value="RNaseH-like_sf"/>
</dbReference>
<protein>
    <recommendedName>
        <fullName evidence="1">RNase H type-1 domain-containing protein</fullName>
    </recommendedName>
</protein>
<sequence>MDMLHKEVCQLRYLLHHVPSNIIIQSNKDSAVIMESRFQKEDDAVPHSPFEAELNALHWASELAERGRWTNVIWKMDTLEVVNVIERSSKPHCWFGFHKVLNIRNRFSSFVWKLCWNNRLCNLIADAVAKETLVSSVCFEVDEFSMEKFSPSLLVSMLAEQDSASL</sequence>
<proteinExistence type="predicted"/>
<dbReference type="SUPFAM" id="SSF53098">
    <property type="entry name" value="Ribonuclease H-like"/>
    <property type="match status" value="1"/>
</dbReference>
<dbReference type="Pfam" id="PF13456">
    <property type="entry name" value="RVT_3"/>
    <property type="match status" value="1"/>
</dbReference>
<dbReference type="GO" id="GO:0004523">
    <property type="term" value="F:RNA-DNA hybrid ribonuclease activity"/>
    <property type="evidence" value="ECO:0007669"/>
    <property type="project" value="InterPro"/>
</dbReference>
<feature type="domain" description="RNase H type-1" evidence="1">
    <location>
        <begin position="48"/>
        <end position="131"/>
    </location>
</feature>
<dbReference type="Proteomes" id="UP000796880">
    <property type="component" value="Unassembled WGS sequence"/>
</dbReference>
<dbReference type="InterPro" id="IPR052929">
    <property type="entry name" value="RNase_H-like_EbsB-rel"/>
</dbReference>
<evidence type="ECO:0000259" key="1">
    <source>
        <dbReference type="Pfam" id="PF13456"/>
    </source>
</evidence>
<dbReference type="InterPro" id="IPR036397">
    <property type="entry name" value="RNaseH_sf"/>
</dbReference>
<dbReference type="AlphaFoldDB" id="A0A8K0MJC7"/>
<dbReference type="Gene3D" id="3.30.420.10">
    <property type="entry name" value="Ribonuclease H-like superfamily/Ribonuclease H"/>
    <property type="match status" value="1"/>
</dbReference>
<dbReference type="EMBL" id="VOIH02000004">
    <property type="protein sequence ID" value="KAF3448191.1"/>
    <property type="molecule type" value="Genomic_DNA"/>
</dbReference>
<gene>
    <name evidence="2" type="ORF">FNV43_RR08904</name>
</gene>
<dbReference type="PANTHER" id="PTHR47074:SF11">
    <property type="entry name" value="REVERSE TRANSCRIPTASE-LIKE PROTEIN"/>
    <property type="match status" value="1"/>
</dbReference>
<keyword evidence="3" id="KW-1185">Reference proteome</keyword>
<comment type="caution">
    <text evidence="2">The sequence shown here is derived from an EMBL/GenBank/DDBJ whole genome shotgun (WGS) entry which is preliminary data.</text>
</comment>
<name>A0A8K0MJC7_9ROSA</name>
<reference evidence="2" key="1">
    <citation type="submission" date="2020-03" db="EMBL/GenBank/DDBJ databases">
        <title>A high-quality chromosome-level genome assembly of a woody plant with both climbing and erect habits, Rhamnella rubrinervis.</title>
        <authorList>
            <person name="Lu Z."/>
            <person name="Yang Y."/>
            <person name="Zhu X."/>
            <person name="Sun Y."/>
        </authorList>
    </citation>
    <scope>NUCLEOTIDE SEQUENCE</scope>
    <source>
        <strain evidence="2">BYM</strain>
        <tissue evidence="2">Leaf</tissue>
    </source>
</reference>
<evidence type="ECO:0000313" key="3">
    <source>
        <dbReference type="Proteomes" id="UP000796880"/>
    </source>
</evidence>
<dbReference type="InterPro" id="IPR002156">
    <property type="entry name" value="RNaseH_domain"/>
</dbReference>
<dbReference type="PANTHER" id="PTHR47074">
    <property type="entry name" value="BNAC02G40300D PROTEIN"/>
    <property type="match status" value="1"/>
</dbReference>
<evidence type="ECO:0000313" key="2">
    <source>
        <dbReference type="EMBL" id="KAF3448191.1"/>
    </source>
</evidence>
<organism evidence="2 3">
    <name type="scientific">Rhamnella rubrinervis</name>
    <dbReference type="NCBI Taxonomy" id="2594499"/>
    <lineage>
        <taxon>Eukaryota</taxon>
        <taxon>Viridiplantae</taxon>
        <taxon>Streptophyta</taxon>
        <taxon>Embryophyta</taxon>
        <taxon>Tracheophyta</taxon>
        <taxon>Spermatophyta</taxon>
        <taxon>Magnoliopsida</taxon>
        <taxon>eudicotyledons</taxon>
        <taxon>Gunneridae</taxon>
        <taxon>Pentapetalae</taxon>
        <taxon>rosids</taxon>
        <taxon>fabids</taxon>
        <taxon>Rosales</taxon>
        <taxon>Rhamnaceae</taxon>
        <taxon>rhamnoid group</taxon>
        <taxon>Rhamneae</taxon>
        <taxon>Rhamnella</taxon>
    </lineage>
</organism>
<accession>A0A8K0MJC7</accession>